<dbReference type="PIRSF" id="PIRSF001430">
    <property type="entry name" value="tRNA_psdUrid_synth"/>
    <property type="match status" value="1"/>
</dbReference>
<evidence type="ECO:0000256" key="6">
    <source>
        <dbReference type="PIRSR" id="PIRSR001430-2"/>
    </source>
</evidence>
<dbReference type="Gene3D" id="3.30.70.580">
    <property type="entry name" value="Pseudouridine synthase I, catalytic domain, N-terminal subdomain"/>
    <property type="match status" value="1"/>
</dbReference>
<comment type="subunit">
    <text evidence="4">Homodimer.</text>
</comment>
<reference evidence="9 10" key="1">
    <citation type="journal article" date="2012" name="J. Bacteriol.">
        <title>Draft Genome Sequence of Cecembia lonarensis Strain LW9T, Isolated from Lonar Lake, a Haloalkaline Lake in India.</title>
        <authorList>
            <person name="Shivaji S."/>
            <person name="Ara S."/>
            <person name="Singh A."/>
            <person name="Pinnaka A.K."/>
        </authorList>
    </citation>
    <scope>NUCLEOTIDE SEQUENCE [LARGE SCALE GENOMIC DNA]</scope>
    <source>
        <strain evidence="9 10">LW9</strain>
    </source>
</reference>
<evidence type="ECO:0000313" key="10">
    <source>
        <dbReference type="Proteomes" id="UP000004478"/>
    </source>
</evidence>
<comment type="catalytic activity">
    <reaction evidence="4 7">
        <text>uridine(38/39/40) in tRNA = pseudouridine(38/39/40) in tRNA</text>
        <dbReference type="Rhea" id="RHEA:22376"/>
        <dbReference type="Rhea" id="RHEA-COMP:10085"/>
        <dbReference type="Rhea" id="RHEA-COMP:10087"/>
        <dbReference type="ChEBI" id="CHEBI:65314"/>
        <dbReference type="ChEBI" id="CHEBI:65315"/>
        <dbReference type="EC" id="5.4.99.12"/>
    </reaction>
</comment>
<comment type="function">
    <text evidence="4">Formation of pseudouridine at positions 38, 39 and 40 in the anticodon stem and loop of transfer RNAs.</text>
</comment>
<name>K1LCQ1_CECL9</name>
<dbReference type="EC" id="5.4.99.12" evidence="4"/>
<feature type="active site" description="Nucleophile" evidence="4 5">
    <location>
        <position position="57"/>
    </location>
</feature>
<dbReference type="EMBL" id="AMGM01000065">
    <property type="protein sequence ID" value="EKB48183.1"/>
    <property type="molecule type" value="Genomic_DNA"/>
</dbReference>
<dbReference type="GO" id="GO:0160147">
    <property type="term" value="F:tRNA pseudouridine(38-40) synthase activity"/>
    <property type="evidence" value="ECO:0007669"/>
    <property type="project" value="UniProtKB-EC"/>
</dbReference>
<dbReference type="Pfam" id="PF01416">
    <property type="entry name" value="PseudoU_synth_1"/>
    <property type="match status" value="1"/>
</dbReference>
<evidence type="ECO:0000256" key="1">
    <source>
        <dbReference type="ARBA" id="ARBA00009375"/>
    </source>
</evidence>
<comment type="similarity">
    <text evidence="1 4 7">Belongs to the tRNA pseudouridine synthase TruA family.</text>
</comment>
<evidence type="ECO:0000256" key="7">
    <source>
        <dbReference type="RuleBase" id="RU003792"/>
    </source>
</evidence>
<dbReference type="PANTHER" id="PTHR11142:SF0">
    <property type="entry name" value="TRNA PSEUDOURIDINE SYNTHASE-LIKE 1"/>
    <property type="match status" value="1"/>
</dbReference>
<evidence type="ECO:0000256" key="2">
    <source>
        <dbReference type="ARBA" id="ARBA00022694"/>
    </source>
</evidence>
<dbReference type="Proteomes" id="UP000004478">
    <property type="component" value="Unassembled WGS sequence"/>
</dbReference>
<protein>
    <recommendedName>
        <fullName evidence="4">tRNA pseudouridine synthase A</fullName>
        <ecNumber evidence="4">5.4.99.12</ecNumber>
    </recommendedName>
    <alternativeName>
        <fullName evidence="4">tRNA pseudouridine(38-40) synthase</fullName>
    </alternativeName>
    <alternativeName>
        <fullName evidence="4">tRNA pseudouridylate synthase I</fullName>
    </alternativeName>
    <alternativeName>
        <fullName evidence="4">tRNA-uridine isomerase I</fullName>
    </alternativeName>
</protein>
<comment type="caution">
    <text evidence="4">Lacks conserved residue(s) required for the propagation of feature annotation.</text>
</comment>
<keyword evidence="10" id="KW-1185">Reference proteome</keyword>
<proteinExistence type="inferred from homology"/>
<dbReference type="InterPro" id="IPR020103">
    <property type="entry name" value="PsdUridine_synth_cat_dom_sf"/>
</dbReference>
<comment type="caution">
    <text evidence="9">The sequence shown here is derived from an EMBL/GenBank/DDBJ whole genome shotgun (WGS) entry which is preliminary data.</text>
</comment>
<dbReference type="GO" id="GO:0003723">
    <property type="term" value="F:RNA binding"/>
    <property type="evidence" value="ECO:0007669"/>
    <property type="project" value="InterPro"/>
</dbReference>
<dbReference type="SUPFAM" id="SSF55120">
    <property type="entry name" value="Pseudouridine synthase"/>
    <property type="match status" value="1"/>
</dbReference>
<accession>K1LCQ1</accession>
<evidence type="ECO:0000256" key="5">
    <source>
        <dbReference type="PIRSR" id="PIRSR001430-1"/>
    </source>
</evidence>
<dbReference type="InterPro" id="IPR020094">
    <property type="entry name" value="TruA/RsuA/RluB/E/F_N"/>
</dbReference>
<keyword evidence="2 4" id="KW-0819">tRNA processing</keyword>
<dbReference type="Gene3D" id="3.30.70.660">
    <property type="entry name" value="Pseudouridine synthase I, catalytic domain, C-terminal subdomain"/>
    <property type="match status" value="1"/>
</dbReference>
<feature type="domain" description="Pseudouridine synthase I TruA alpha/beta" evidence="8">
    <location>
        <begin position="149"/>
        <end position="258"/>
    </location>
</feature>
<dbReference type="OrthoDB" id="9811823at2"/>
<dbReference type="RefSeq" id="WP_009186237.1">
    <property type="nucleotide sequence ID" value="NZ_AMGM01000065.1"/>
</dbReference>
<organism evidence="9 10">
    <name type="scientific">Cecembia lonarensis (strain CCUG 58316 / KCTC 22772 / LW9)</name>
    <dbReference type="NCBI Taxonomy" id="1225176"/>
    <lineage>
        <taxon>Bacteria</taxon>
        <taxon>Pseudomonadati</taxon>
        <taxon>Bacteroidota</taxon>
        <taxon>Cytophagia</taxon>
        <taxon>Cytophagales</taxon>
        <taxon>Cyclobacteriaceae</taxon>
        <taxon>Cecembia</taxon>
    </lineage>
</organism>
<evidence type="ECO:0000259" key="8">
    <source>
        <dbReference type="Pfam" id="PF01416"/>
    </source>
</evidence>
<dbReference type="GO" id="GO:0031119">
    <property type="term" value="P:tRNA pseudouridine synthesis"/>
    <property type="evidence" value="ECO:0007669"/>
    <property type="project" value="UniProtKB-UniRule"/>
</dbReference>
<dbReference type="InterPro" id="IPR001406">
    <property type="entry name" value="PsdUridine_synth_TruA"/>
</dbReference>
<evidence type="ECO:0000313" key="9">
    <source>
        <dbReference type="EMBL" id="EKB48183.1"/>
    </source>
</evidence>
<dbReference type="AlphaFoldDB" id="K1LCQ1"/>
<dbReference type="HAMAP" id="MF_00171">
    <property type="entry name" value="TruA"/>
    <property type="match status" value="1"/>
</dbReference>
<evidence type="ECO:0000256" key="4">
    <source>
        <dbReference type="HAMAP-Rule" id="MF_00171"/>
    </source>
</evidence>
<sequence>MQTRPYSYLFYIQYLGLRYAGWQKQKGIKTVQGTIERGIRYVLGHEDFSILGASRTDSGVSCEKGAFQLFLKSPLEQLDFLERVNANLPSDIRLLALQQVPHTFNIIQDIAWKEYHYHMAFGDKFHPFAGANLSYFPGNPDLGLMQKGARAFVGRHDFRRFCAIDKVTDNYHREVYLSEVVPHPMAGISHIPENALVFKVNGKGFLRYQVRIMAAALVALGLGQLSLEALFDAFQSEENSPIISHAAPNGLVLFDLKFKSL</sequence>
<dbReference type="PANTHER" id="PTHR11142">
    <property type="entry name" value="PSEUDOURIDYLATE SYNTHASE"/>
    <property type="match status" value="1"/>
</dbReference>
<dbReference type="InterPro" id="IPR020097">
    <property type="entry name" value="PsdUridine_synth_TruA_a/b_dom"/>
</dbReference>
<dbReference type="InterPro" id="IPR020095">
    <property type="entry name" value="PsdUridine_synth_TruA_C"/>
</dbReference>
<gene>
    <name evidence="9" type="primary">truA_1</name>
    <name evidence="4" type="synonym">truA</name>
    <name evidence="9" type="ORF">B879_03219</name>
</gene>
<evidence type="ECO:0000256" key="3">
    <source>
        <dbReference type="ARBA" id="ARBA00023235"/>
    </source>
</evidence>
<feature type="binding site" evidence="4 6">
    <location>
        <position position="115"/>
    </location>
    <ligand>
        <name>substrate</name>
    </ligand>
</feature>
<keyword evidence="3 4" id="KW-0413">Isomerase</keyword>